<sequence length="226" mass="26591">MPDVVDNKNRKAENIGLNRMQTFVRIFLLISLQWRLRKMRVMLVTKLVVVLVVLVVLAVVIHLLIVIQILVVLQGMVLMVMMHNLISLPKLINRMRDSLNLFTERTSQVLCVCFCRIFLRVKFKDNLFIASTSAHMQIFFMLASDGLWDYTKSSDTVKFVWNQLWLHRIVQLACEALSQATLDVSSARKRWLHLQIHFVSSTRKRWHKRLVLTEVDSLWKKRMMSN</sequence>
<keyword evidence="1" id="KW-0472">Membrane</keyword>
<comment type="caution">
    <text evidence="2">The sequence shown here is derived from an EMBL/GenBank/DDBJ whole genome shotgun (WGS) entry which is preliminary data.</text>
</comment>
<accession>A0AAD4THE9</accession>
<evidence type="ECO:0000256" key="1">
    <source>
        <dbReference type="SAM" id="Phobius"/>
    </source>
</evidence>
<protein>
    <recommendedName>
        <fullName evidence="4">PPM-type phosphatase domain-containing protein</fullName>
    </recommendedName>
</protein>
<dbReference type="InterPro" id="IPR036457">
    <property type="entry name" value="PPM-type-like_dom_sf"/>
</dbReference>
<name>A0AAD4THE9_9MAGN</name>
<keyword evidence="3" id="KW-1185">Reference proteome</keyword>
<feature type="transmembrane region" description="Helical" evidence="1">
    <location>
        <begin position="43"/>
        <end position="61"/>
    </location>
</feature>
<organism evidence="2 3">
    <name type="scientific">Papaver atlanticum</name>
    <dbReference type="NCBI Taxonomy" id="357466"/>
    <lineage>
        <taxon>Eukaryota</taxon>
        <taxon>Viridiplantae</taxon>
        <taxon>Streptophyta</taxon>
        <taxon>Embryophyta</taxon>
        <taxon>Tracheophyta</taxon>
        <taxon>Spermatophyta</taxon>
        <taxon>Magnoliopsida</taxon>
        <taxon>Ranunculales</taxon>
        <taxon>Papaveraceae</taxon>
        <taxon>Papaveroideae</taxon>
        <taxon>Papaver</taxon>
    </lineage>
</organism>
<dbReference type="Gene3D" id="3.60.40.10">
    <property type="entry name" value="PPM-type phosphatase domain"/>
    <property type="match status" value="1"/>
</dbReference>
<dbReference type="Proteomes" id="UP001202328">
    <property type="component" value="Unassembled WGS sequence"/>
</dbReference>
<keyword evidence="1" id="KW-1133">Transmembrane helix</keyword>
<proteinExistence type="predicted"/>
<evidence type="ECO:0000313" key="2">
    <source>
        <dbReference type="EMBL" id="KAI3955976.1"/>
    </source>
</evidence>
<dbReference type="SUPFAM" id="SSF81606">
    <property type="entry name" value="PP2C-like"/>
    <property type="match status" value="1"/>
</dbReference>
<keyword evidence="1" id="KW-0812">Transmembrane</keyword>
<reference evidence="2" key="1">
    <citation type="submission" date="2022-04" db="EMBL/GenBank/DDBJ databases">
        <title>A functionally conserved STORR gene fusion in Papaver species that diverged 16.8 million years ago.</title>
        <authorList>
            <person name="Catania T."/>
        </authorList>
    </citation>
    <scope>NUCLEOTIDE SEQUENCE</scope>
    <source>
        <strain evidence="2">S-188037</strain>
    </source>
</reference>
<evidence type="ECO:0000313" key="3">
    <source>
        <dbReference type="Proteomes" id="UP001202328"/>
    </source>
</evidence>
<dbReference type="EMBL" id="JAJJMB010001716">
    <property type="protein sequence ID" value="KAI3955976.1"/>
    <property type="molecule type" value="Genomic_DNA"/>
</dbReference>
<feature type="transmembrane region" description="Helical" evidence="1">
    <location>
        <begin position="67"/>
        <end position="86"/>
    </location>
</feature>
<dbReference type="AlphaFoldDB" id="A0AAD4THE9"/>
<evidence type="ECO:0008006" key="4">
    <source>
        <dbReference type="Google" id="ProtNLM"/>
    </source>
</evidence>
<gene>
    <name evidence="2" type="ORF">MKW98_006336</name>
</gene>